<dbReference type="EMBL" id="JADIKE010000037">
    <property type="protein sequence ID" value="MBM7126445.1"/>
    <property type="molecule type" value="Genomic_DNA"/>
</dbReference>
<protein>
    <submittedName>
        <fullName evidence="2">Uncharacterized protein</fullName>
    </submittedName>
</protein>
<evidence type="ECO:0000313" key="2">
    <source>
        <dbReference type="EMBL" id="MBM7126445.1"/>
    </source>
</evidence>
<dbReference type="RefSeq" id="WP_204682997.1">
    <property type="nucleotide sequence ID" value="NZ_BSNR01000004.1"/>
</dbReference>
<reference evidence="2" key="1">
    <citation type="submission" date="2020-10" db="EMBL/GenBank/DDBJ databases">
        <title>Phylogeny of dyella-like bacteria.</title>
        <authorList>
            <person name="Fu J."/>
        </authorList>
    </citation>
    <scope>NUCLEOTIDE SEQUENCE</scope>
    <source>
        <strain evidence="2">DHOC52</strain>
    </source>
</reference>
<keyword evidence="1" id="KW-0472">Membrane</keyword>
<keyword evidence="3" id="KW-1185">Reference proteome</keyword>
<comment type="caution">
    <text evidence="2">The sequence shown here is derived from an EMBL/GenBank/DDBJ whole genome shotgun (WGS) entry which is preliminary data.</text>
</comment>
<name>A0ABS2K6U3_9GAMM</name>
<proteinExistence type="predicted"/>
<keyword evidence="1" id="KW-0812">Transmembrane</keyword>
<evidence type="ECO:0000256" key="1">
    <source>
        <dbReference type="SAM" id="Phobius"/>
    </source>
</evidence>
<keyword evidence="1" id="KW-1133">Transmembrane helix</keyword>
<feature type="transmembrane region" description="Helical" evidence="1">
    <location>
        <begin position="6"/>
        <end position="24"/>
    </location>
</feature>
<accession>A0ABS2K6U3</accession>
<dbReference type="Proteomes" id="UP001430149">
    <property type="component" value="Unassembled WGS sequence"/>
</dbReference>
<organism evidence="2 3">
    <name type="scientific">Dyella flava</name>
    <dbReference type="NCBI Taxonomy" id="1920170"/>
    <lineage>
        <taxon>Bacteria</taxon>
        <taxon>Pseudomonadati</taxon>
        <taxon>Pseudomonadota</taxon>
        <taxon>Gammaproteobacteria</taxon>
        <taxon>Lysobacterales</taxon>
        <taxon>Rhodanobacteraceae</taxon>
        <taxon>Dyella</taxon>
    </lineage>
</organism>
<sequence length="109" mass="12525">MIPFVVYFGLLLIGLACFITHAVLPFRIAKHLREDYPHHWKVIVDTGAGAQAAHGPQLWLRMQHVLRSPAIAAIGDVSITRLWRTWRYSQWLAWGCWIAALAVQWHSRS</sequence>
<gene>
    <name evidence="2" type="ORF">ISP19_13775</name>
</gene>
<evidence type="ECO:0000313" key="3">
    <source>
        <dbReference type="Proteomes" id="UP001430149"/>
    </source>
</evidence>